<dbReference type="Pfam" id="PF01943">
    <property type="entry name" value="Polysacc_synt"/>
    <property type="match status" value="1"/>
</dbReference>
<evidence type="ECO:0000313" key="7">
    <source>
        <dbReference type="EMBL" id="ASI13651.1"/>
    </source>
</evidence>
<evidence type="ECO:0000256" key="1">
    <source>
        <dbReference type="ARBA" id="ARBA00004651"/>
    </source>
</evidence>
<feature type="transmembrane region" description="Helical" evidence="6">
    <location>
        <begin position="135"/>
        <end position="162"/>
    </location>
</feature>
<accession>A0A218NMG8</accession>
<evidence type="ECO:0000313" key="8">
    <source>
        <dbReference type="Proteomes" id="UP000197679"/>
    </source>
</evidence>
<keyword evidence="8" id="KW-1185">Reference proteome</keyword>
<proteinExistence type="predicted"/>
<feature type="transmembrane region" description="Helical" evidence="6">
    <location>
        <begin position="444"/>
        <end position="461"/>
    </location>
</feature>
<dbReference type="RefSeq" id="WP_088819815.1">
    <property type="nucleotide sequence ID" value="NZ_CP019964.1"/>
</dbReference>
<feature type="transmembrane region" description="Helical" evidence="6">
    <location>
        <begin position="353"/>
        <end position="375"/>
    </location>
</feature>
<feature type="transmembrane region" description="Helical" evidence="6">
    <location>
        <begin position="59"/>
        <end position="79"/>
    </location>
</feature>
<feature type="transmembrane region" description="Helical" evidence="6">
    <location>
        <begin position="467"/>
        <end position="490"/>
    </location>
</feature>
<keyword evidence="3 6" id="KW-0812">Transmembrane</keyword>
<feature type="transmembrane region" description="Helical" evidence="6">
    <location>
        <begin position="387"/>
        <end position="406"/>
    </location>
</feature>
<keyword evidence="5 6" id="KW-0472">Membrane</keyword>
<dbReference type="InterPro" id="IPR050833">
    <property type="entry name" value="Poly_Biosynth_Transport"/>
</dbReference>
<feature type="transmembrane region" description="Helical" evidence="6">
    <location>
        <begin position="313"/>
        <end position="333"/>
    </location>
</feature>
<keyword evidence="2" id="KW-1003">Cell membrane</keyword>
<dbReference type="OrthoDB" id="19148at2157"/>
<feature type="transmembrane region" description="Helical" evidence="6">
    <location>
        <begin position="100"/>
        <end position="123"/>
    </location>
</feature>
<dbReference type="AlphaFoldDB" id="A0A218NMG8"/>
<evidence type="ECO:0000256" key="6">
    <source>
        <dbReference type="SAM" id="Phobius"/>
    </source>
</evidence>
<sequence>MISAIAEDSTLESYEDEEGIGVATAKNSMLYISSKVLSSLVIIIILIFLARILKPEYYGFYTIVIAFSTLLGAGGNFGVGTTFRKKLAEIGVSLKEKSNIISSGITISFLIGFILMVIGIVFSRYIAYSIYHEPLLYIPFIASSIIVLLTVIYGVTSAVLFGINKVKHASYINIAYSISQAAAVLILVLLGYGIIGALIGIAISLVIGSIISIYYIVKFVHYRFSFQPRSRLRGLFNFSTPILVSNLVYLGLTSFAITFLAIFVSPSIVGSYGVAFRFGRIIEVITASLSFVLLPAFSSVISNKERRESISRVFNGSIYYSFLFLAPLTAYLISVSKPLMYLLFSSSYHDSYIFFSFIVLGLFINIIGVLSGQLMVGYGKTKSFMKYQLLTLVIELSMLLVLTPIFKVYGVLLSLFVIGPVLFSFIYVIALRNEFKMNVKLSKLLLISISAVILFAIGYAITAFLHYSYISILANLVLALVIFIPIAVFLKGVDSENVQFIERIGKRYKKIKFATDAVARYARFFLGN</sequence>
<evidence type="ECO:0000256" key="4">
    <source>
        <dbReference type="ARBA" id="ARBA00022989"/>
    </source>
</evidence>
<dbReference type="GeneID" id="33313883"/>
<name>A0A218NMG8_9ARCH</name>
<feature type="transmembrane region" description="Helical" evidence="6">
    <location>
        <begin position="201"/>
        <end position="221"/>
    </location>
</feature>
<comment type="subcellular location">
    <subcellularLocation>
        <location evidence="1">Cell membrane</location>
        <topology evidence="1">Multi-pass membrane protein</topology>
    </subcellularLocation>
</comment>
<dbReference type="GO" id="GO:0005886">
    <property type="term" value="C:plasma membrane"/>
    <property type="evidence" value="ECO:0007669"/>
    <property type="project" value="UniProtKB-SubCell"/>
</dbReference>
<protein>
    <submittedName>
        <fullName evidence="7">Flippase</fullName>
    </submittedName>
</protein>
<organism evidence="7 8">
    <name type="scientific">Candidatus Mancarchaeum acidiphilum</name>
    <dbReference type="NCBI Taxonomy" id="1920749"/>
    <lineage>
        <taxon>Archaea</taxon>
        <taxon>Candidatus Micrarchaeota</taxon>
        <taxon>Candidatus Mancarchaeum</taxon>
    </lineage>
</organism>
<feature type="transmembrane region" description="Helical" evidence="6">
    <location>
        <begin position="242"/>
        <end position="269"/>
    </location>
</feature>
<gene>
    <name evidence="7" type="ORF">Mia14_0325</name>
</gene>
<dbReference type="PANTHER" id="PTHR30250">
    <property type="entry name" value="PST FAMILY PREDICTED COLANIC ACID TRANSPORTER"/>
    <property type="match status" value="1"/>
</dbReference>
<feature type="transmembrane region" description="Helical" evidence="6">
    <location>
        <begin position="36"/>
        <end position="53"/>
    </location>
</feature>
<dbReference type="PANTHER" id="PTHR30250:SF11">
    <property type="entry name" value="O-ANTIGEN TRANSPORTER-RELATED"/>
    <property type="match status" value="1"/>
</dbReference>
<reference evidence="7 8" key="1">
    <citation type="journal article" date="2017" name="Nat. Commun.">
        <title>'ARMAN' archaea depend on association with euryarchaeal host in culture and in situ.</title>
        <authorList>
            <person name="Golyshina O."/>
            <person name="Toshchakov S."/>
            <person name="Makarova K."/>
            <person name="Gavrilov S."/>
            <person name="Korzhenkov A."/>
            <person name="La Cono V."/>
            <person name="Arcadi E."/>
            <person name="Nechitaylo T."/>
            <person name="Ferrer M."/>
            <person name="Kublanov I."/>
            <person name="Wolf Y."/>
            <person name="Yakimov M."/>
            <person name="Golyshin P."/>
            <person name="Slesarev A."/>
            <person name="Kozyavkin S."/>
        </authorList>
    </citation>
    <scope>NUCLEOTIDE SEQUENCE [LARGE SCALE GENOMIC DNA]</scope>
    <source>
        <strain evidence="7 8">Mia14</strain>
    </source>
</reference>
<evidence type="ECO:0000256" key="2">
    <source>
        <dbReference type="ARBA" id="ARBA00022475"/>
    </source>
</evidence>
<evidence type="ECO:0000256" key="3">
    <source>
        <dbReference type="ARBA" id="ARBA00022692"/>
    </source>
</evidence>
<evidence type="ECO:0000256" key="5">
    <source>
        <dbReference type="ARBA" id="ARBA00023136"/>
    </source>
</evidence>
<dbReference type="Proteomes" id="UP000197679">
    <property type="component" value="Chromosome"/>
</dbReference>
<dbReference type="InterPro" id="IPR002797">
    <property type="entry name" value="Polysacc_synth"/>
</dbReference>
<feature type="transmembrane region" description="Helical" evidence="6">
    <location>
        <begin position="412"/>
        <end position="432"/>
    </location>
</feature>
<keyword evidence="4 6" id="KW-1133">Transmembrane helix</keyword>
<dbReference type="KEGG" id="marh:Mia14_0325"/>
<dbReference type="EMBL" id="CP019964">
    <property type="protein sequence ID" value="ASI13651.1"/>
    <property type="molecule type" value="Genomic_DNA"/>
</dbReference>
<feature type="transmembrane region" description="Helical" evidence="6">
    <location>
        <begin position="281"/>
        <end position="301"/>
    </location>
</feature>
<feature type="transmembrane region" description="Helical" evidence="6">
    <location>
        <begin position="174"/>
        <end position="195"/>
    </location>
</feature>